<evidence type="ECO:0000313" key="4">
    <source>
        <dbReference type="EMBL" id="THF64554.1"/>
    </source>
</evidence>
<dbReference type="Pfam" id="PF21706">
    <property type="entry name" value="FCSD_central"/>
    <property type="match status" value="1"/>
</dbReference>
<dbReference type="InterPro" id="IPR006311">
    <property type="entry name" value="TAT_signal"/>
</dbReference>
<dbReference type="GO" id="GO:0016491">
    <property type="term" value="F:oxidoreductase activity"/>
    <property type="evidence" value="ECO:0007669"/>
    <property type="project" value="InterPro"/>
</dbReference>
<feature type="domain" description="Sulfide dehydrogenase [flavocytochrome c] flavoprotein chain central" evidence="3">
    <location>
        <begin position="205"/>
        <end position="301"/>
    </location>
</feature>
<accession>A0A4S4AX07</accession>
<evidence type="ECO:0000256" key="1">
    <source>
        <dbReference type="SAM" id="SignalP"/>
    </source>
</evidence>
<dbReference type="OrthoDB" id="9781621at2"/>
<comment type="caution">
    <text evidence="4">The sequence shown here is derived from an EMBL/GenBank/DDBJ whole genome shotgun (WGS) entry which is preliminary data.</text>
</comment>
<dbReference type="PANTHER" id="PTHR43755">
    <property type="match status" value="1"/>
</dbReference>
<evidence type="ECO:0000259" key="2">
    <source>
        <dbReference type="Pfam" id="PF07992"/>
    </source>
</evidence>
<proteinExistence type="predicted"/>
<protein>
    <submittedName>
        <fullName evidence="4">NAD(P)/FAD-dependent oxidoreductase</fullName>
    </submittedName>
</protein>
<keyword evidence="1" id="KW-0732">Signal</keyword>
<dbReference type="RefSeq" id="WP_136348273.1">
    <property type="nucleotide sequence ID" value="NZ_SSOC01000004.1"/>
</dbReference>
<keyword evidence="5" id="KW-1185">Reference proteome</keyword>
<dbReference type="InterPro" id="IPR052541">
    <property type="entry name" value="SQRD"/>
</dbReference>
<feature type="domain" description="FAD/NAD(P)-binding" evidence="2">
    <location>
        <begin position="65"/>
        <end position="170"/>
    </location>
</feature>
<dbReference type="Gene3D" id="3.50.50.60">
    <property type="entry name" value="FAD/NAD(P)-binding domain"/>
    <property type="match status" value="2"/>
</dbReference>
<dbReference type="EMBL" id="SSOC01000004">
    <property type="protein sequence ID" value="THF64554.1"/>
    <property type="molecule type" value="Genomic_DNA"/>
</dbReference>
<organism evidence="4 5">
    <name type="scientific">Pseudothauera nasutitermitis</name>
    <dbReference type="NCBI Taxonomy" id="2565930"/>
    <lineage>
        <taxon>Bacteria</taxon>
        <taxon>Pseudomonadati</taxon>
        <taxon>Pseudomonadota</taxon>
        <taxon>Betaproteobacteria</taxon>
        <taxon>Rhodocyclales</taxon>
        <taxon>Zoogloeaceae</taxon>
        <taxon>Pseudothauera</taxon>
    </lineage>
</organism>
<feature type="chain" id="PRO_5020770551" evidence="1">
    <location>
        <begin position="35"/>
        <end position="462"/>
    </location>
</feature>
<evidence type="ECO:0000313" key="5">
    <source>
        <dbReference type="Proteomes" id="UP000308430"/>
    </source>
</evidence>
<dbReference type="Proteomes" id="UP000308430">
    <property type="component" value="Unassembled WGS sequence"/>
</dbReference>
<dbReference type="InterPro" id="IPR023753">
    <property type="entry name" value="FAD/NAD-binding_dom"/>
</dbReference>
<dbReference type="InterPro" id="IPR049386">
    <property type="entry name" value="FCSD_central"/>
</dbReference>
<reference evidence="4 5" key="1">
    <citation type="submission" date="2019-04" db="EMBL/GenBank/DDBJ databases">
        <title>Azoarcus nasutitermitis sp. nov. isolated from termite nest.</title>
        <authorList>
            <person name="Lin S.-Y."/>
            <person name="Hameed A."/>
            <person name="Hsu Y.-H."/>
            <person name="Young C.-C."/>
        </authorList>
    </citation>
    <scope>NUCLEOTIDE SEQUENCE [LARGE SCALE GENOMIC DNA]</scope>
    <source>
        <strain evidence="4 5">CC-YHH838</strain>
    </source>
</reference>
<name>A0A4S4AX07_9RHOO</name>
<dbReference type="SUPFAM" id="SSF51905">
    <property type="entry name" value="FAD/NAD(P)-binding domain"/>
    <property type="match status" value="2"/>
</dbReference>
<dbReference type="PANTHER" id="PTHR43755:SF1">
    <property type="entry name" value="FAD-DEPENDENT PYRIDINE NUCLEOTIDE-DISULPHIDE OXIDOREDUCTASE"/>
    <property type="match status" value="1"/>
</dbReference>
<dbReference type="AlphaFoldDB" id="A0A4S4AX07"/>
<dbReference type="Pfam" id="PF07992">
    <property type="entry name" value="Pyr_redox_2"/>
    <property type="match status" value="1"/>
</dbReference>
<evidence type="ECO:0000259" key="3">
    <source>
        <dbReference type="Pfam" id="PF21706"/>
    </source>
</evidence>
<feature type="signal peptide" evidence="1">
    <location>
        <begin position="1"/>
        <end position="34"/>
    </location>
</feature>
<dbReference type="InterPro" id="IPR036188">
    <property type="entry name" value="FAD/NAD-bd_sf"/>
</dbReference>
<gene>
    <name evidence="4" type="ORF">E6C76_10845</name>
</gene>
<sequence length="462" mass="51203">MSKRYDASRRRFLAAGGAIATASAAAAAAGPALAQSAAAPAASPTLPPLVGRRTDALLARGKARRVVICGGGWGGVTAARYLRQSAPQLEVVLLERNPVFFSCPMSNKWLVNIMDADYLTKDYLKVSEEQGYRFIQTEILEIERDTKRVITAAGALDYDYLILSPGIRYNYEAWFGNDRRAAEATRARFPAAYIPSAEHFRLKQAIHDFKGGDLVMTLPPPPQRCPPSPYERACLIAALFKARKLNARVVILDHKDDVRPIGPGFKAAFQELYKDIITYVPNAHVKEVDPFNKRIKTAAGDFDFEHAILMAPHQAGDLAWKAGVVGKSPLGGLDGWANVDPLFLNDRNDPDVYVIGDAVGFVSPQFAFYPKAGHVANRHARIVARYIAEREAGRDPAHDLPNNLCYMMVSTDPQEAISVQFDYKINEQGVIEQTQWDFNQRKPETVSDDFEWARIIYGDMFG</sequence>
<dbReference type="PROSITE" id="PS51318">
    <property type="entry name" value="TAT"/>
    <property type="match status" value="1"/>
</dbReference>